<dbReference type="RefSeq" id="WP_089372502.1">
    <property type="nucleotide sequence ID" value="NZ_BMEP01000006.1"/>
</dbReference>
<dbReference type="AlphaFoldDB" id="A0A239B1X4"/>
<evidence type="ECO:0000313" key="1">
    <source>
        <dbReference type="EMBL" id="SNS01238.1"/>
    </source>
</evidence>
<organism evidence="1 2">
    <name type="scientific">Dokdonia pacifica</name>
    <dbReference type="NCBI Taxonomy" id="1627892"/>
    <lineage>
        <taxon>Bacteria</taxon>
        <taxon>Pseudomonadati</taxon>
        <taxon>Bacteroidota</taxon>
        <taxon>Flavobacteriia</taxon>
        <taxon>Flavobacteriales</taxon>
        <taxon>Flavobacteriaceae</taxon>
        <taxon>Dokdonia</taxon>
    </lineage>
</organism>
<proteinExistence type="predicted"/>
<dbReference type="EMBL" id="FZNY01000005">
    <property type="protein sequence ID" value="SNS01238.1"/>
    <property type="molecule type" value="Genomic_DNA"/>
</dbReference>
<gene>
    <name evidence="1" type="ORF">SAMN06265376_105253</name>
</gene>
<keyword evidence="2" id="KW-1185">Reference proteome</keyword>
<dbReference type="OrthoDB" id="1190990at2"/>
<sequence>MRIIKNTLFLILIFIIPSCYAQKEIKEYYYQIGKKKEVSVYKYVDKNNPKNIEYWKVTTDPKTNTILTESYTTDFRLYNIFEEQLNTKGAEVIRYADFEQSDDGQNIRVNGIIVDKNVYKWVDHNKYKYSINYKSPRYGNGQMIKARTKNKYENIEVYGTKYATVKFMDEYEIKYLENGQNYDFYQFTYYAKGIGMVKYQRYHPDGTTIELELKDILTEKEFYTISKKNSK</sequence>
<name>A0A239B1X4_9FLAO</name>
<accession>A0A239B1X4</accession>
<evidence type="ECO:0000313" key="2">
    <source>
        <dbReference type="Proteomes" id="UP000198379"/>
    </source>
</evidence>
<dbReference type="Gene3D" id="2.40.360.20">
    <property type="match status" value="1"/>
</dbReference>
<reference evidence="1 2" key="1">
    <citation type="submission" date="2017-06" db="EMBL/GenBank/DDBJ databases">
        <authorList>
            <person name="Kim H.J."/>
            <person name="Triplett B.A."/>
        </authorList>
    </citation>
    <scope>NUCLEOTIDE SEQUENCE [LARGE SCALE GENOMIC DNA]</scope>
    <source>
        <strain evidence="1 2">DSM 25597</strain>
    </source>
</reference>
<protein>
    <submittedName>
        <fullName evidence="1">Uncharacterized protein</fullName>
    </submittedName>
</protein>
<dbReference type="Proteomes" id="UP000198379">
    <property type="component" value="Unassembled WGS sequence"/>
</dbReference>